<keyword evidence="5" id="KW-0326">Glycosidase</keyword>
<dbReference type="EMBL" id="CP111028">
    <property type="protein sequence ID" value="WAR31296.1"/>
    <property type="molecule type" value="Genomic_DNA"/>
</dbReference>
<reference evidence="7" key="1">
    <citation type="submission" date="2022-11" db="EMBL/GenBank/DDBJ databases">
        <title>Centuries of genome instability and evolution in soft-shell clam transmissible cancer (bioRxiv).</title>
        <authorList>
            <person name="Hart S.F.M."/>
            <person name="Yonemitsu M.A."/>
            <person name="Giersch R.M."/>
            <person name="Beal B.F."/>
            <person name="Arriagada G."/>
            <person name="Davis B.W."/>
            <person name="Ostrander E.A."/>
            <person name="Goff S.P."/>
            <person name="Metzger M.J."/>
        </authorList>
    </citation>
    <scope>NUCLEOTIDE SEQUENCE</scope>
    <source>
        <strain evidence="7">MELC-2E11</strain>
        <tissue evidence="7">Siphon/mantle</tissue>
    </source>
</reference>
<evidence type="ECO:0000256" key="1">
    <source>
        <dbReference type="ARBA" id="ARBA00007951"/>
    </source>
</evidence>
<dbReference type="PANTHER" id="PTHR10030">
    <property type="entry name" value="ALPHA-L-FUCOSIDASE"/>
    <property type="match status" value="1"/>
</dbReference>
<evidence type="ECO:0000259" key="6">
    <source>
        <dbReference type="Pfam" id="PF01120"/>
    </source>
</evidence>
<gene>
    <name evidence="7" type="ORF">MAR_033838</name>
</gene>
<comment type="similarity">
    <text evidence="1">Belongs to the glycosyl hydrolase 29 family.</text>
</comment>
<evidence type="ECO:0000313" key="7">
    <source>
        <dbReference type="EMBL" id="WAR31296.1"/>
    </source>
</evidence>
<evidence type="ECO:0000313" key="8">
    <source>
        <dbReference type="Proteomes" id="UP001164746"/>
    </source>
</evidence>
<dbReference type="SUPFAM" id="SSF51445">
    <property type="entry name" value="(Trans)glycosidases"/>
    <property type="match status" value="1"/>
</dbReference>
<keyword evidence="4" id="KW-0378">Hydrolase</keyword>
<name>A0ABY7GDU1_MYAAR</name>
<proteinExistence type="inferred from homology"/>
<feature type="domain" description="Glycoside hydrolase family 29 N-terminal" evidence="6">
    <location>
        <begin position="25"/>
        <end position="120"/>
    </location>
</feature>
<keyword evidence="8" id="KW-1185">Reference proteome</keyword>
<evidence type="ECO:0000256" key="3">
    <source>
        <dbReference type="ARBA" id="ARBA00022729"/>
    </source>
</evidence>
<accession>A0ABY7GDU1</accession>
<organism evidence="7 8">
    <name type="scientific">Mya arenaria</name>
    <name type="common">Soft-shell clam</name>
    <dbReference type="NCBI Taxonomy" id="6604"/>
    <lineage>
        <taxon>Eukaryota</taxon>
        <taxon>Metazoa</taxon>
        <taxon>Spiralia</taxon>
        <taxon>Lophotrochozoa</taxon>
        <taxon>Mollusca</taxon>
        <taxon>Bivalvia</taxon>
        <taxon>Autobranchia</taxon>
        <taxon>Heteroconchia</taxon>
        <taxon>Euheterodonta</taxon>
        <taxon>Imparidentia</taxon>
        <taxon>Neoheterodontei</taxon>
        <taxon>Myida</taxon>
        <taxon>Myoidea</taxon>
        <taxon>Myidae</taxon>
        <taxon>Mya</taxon>
    </lineage>
</organism>
<dbReference type="InterPro" id="IPR057739">
    <property type="entry name" value="Glyco_hydro_29_N"/>
</dbReference>
<dbReference type="Gene3D" id="3.20.20.80">
    <property type="entry name" value="Glycosidases"/>
    <property type="match status" value="1"/>
</dbReference>
<evidence type="ECO:0000256" key="4">
    <source>
        <dbReference type="ARBA" id="ARBA00022801"/>
    </source>
</evidence>
<evidence type="ECO:0000256" key="2">
    <source>
        <dbReference type="ARBA" id="ARBA00012662"/>
    </source>
</evidence>
<keyword evidence="3" id="KW-0732">Signal</keyword>
<dbReference type="Proteomes" id="UP001164746">
    <property type="component" value="Chromosome 17"/>
</dbReference>
<dbReference type="InterPro" id="IPR000933">
    <property type="entry name" value="Glyco_hydro_29"/>
</dbReference>
<dbReference type="EC" id="3.2.1.51" evidence="2"/>
<dbReference type="SMART" id="SM00812">
    <property type="entry name" value="Alpha_L_fucos"/>
    <property type="match status" value="1"/>
</dbReference>
<evidence type="ECO:0000256" key="5">
    <source>
        <dbReference type="ARBA" id="ARBA00023295"/>
    </source>
</evidence>
<dbReference type="PANTHER" id="PTHR10030:SF37">
    <property type="entry name" value="ALPHA-L-FUCOSIDASE-RELATED"/>
    <property type="match status" value="1"/>
</dbReference>
<sequence>MEELTKTFIRTICVVLSLIVLCKCTKYEPNWASLDSRPLPAWYDDSKIGIFLHWGVFSVPSFKSEWFWKYWRGGNPEIVKYMDRNYRPDFTYADFAPSFTADLFNPEEWAEVFKAAGARSVDMSRVLPI</sequence>
<protein>
    <recommendedName>
        <fullName evidence="2">alpha-L-fucosidase</fullName>
        <ecNumber evidence="2">3.2.1.51</ecNumber>
    </recommendedName>
</protein>
<dbReference type="Pfam" id="PF01120">
    <property type="entry name" value="Alpha_L_fucos"/>
    <property type="match status" value="1"/>
</dbReference>
<dbReference type="InterPro" id="IPR017853">
    <property type="entry name" value="GH"/>
</dbReference>